<dbReference type="KEGG" id="bph:Bphy_3149"/>
<feature type="domain" description="Trimeric autotransporter adhesin YadA-like stalk" evidence="13">
    <location>
        <begin position="1163"/>
        <end position="1201"/>
    </location>
</feature>
<evidence type="ECO:0000313" key="15">
    <source>
        <dbReference type="EMBL" id="ACC72317.1"/>
    </source>
</evidence>
<feature type="domain" description="Trimeric autotransporter adhesin YadA-like head" evidence="12">
    <location>
        <begin position="1865"/>
        <end position="1889"/>
    </location>
</feature>
<feature type="domain" description="Trimeric autotransporter adhesin YadA-like stalk" evidence="13">
    <location>
        <begin position="2550"/>
        <end position="2570"/>
    </location>
</feature>
<feature type="domain" description="Trimeric autotransporter adhesin YadA-like stalk" evidence="13">
    <location>
        <begin position="499"/>
        <end position="533"/>
    </location>
</feature>
<feature type="domain" description="Trimeric autotransporter adhesin YadA-like stalk" evidence="13">
    <location>
        <begin position="2110"/>
        <end position="2140"/>
    </location>
</feature>
<dbReference type="Proteomes" id="UP000001192">
    <property type="component" value="Chromosome 2"/>
</dbReference>
<feature type="domain" description="Trimeric autotransporter adhesin YadA-like head" evidence="12">
    <location>
        <begin position="199"/>
        <end position="225"/>
    </location>
</feature>
<evidence type="ECO:0000256" key="6">
    <source>
        <dbReference type="ARBA" id="ARBA00022692"/>
    </source>
</evidence>
<sequence precursor="true">MNKTYRSVWNESTGTWVAVQENAKGRRKKAAQSAVALLAAGAGLTSSLAHAGALDGGYAPGYGASSLGYASSATGDYSTALGSFTNASGNWSTAVGNQSTASGFASAAFGDSAIASAQYATALGQNTYASGAGATAVGQNARATGYVSSSLGYASSSSGSWSTALGSFATATGDWSTGVGNQATATGFSAAAFGDSAVASANYATALGQAAHASGTGSSAVGQDATSVGAYSVALGESASATTSKSVALGAYSVANSTTLSSAGFEPGGAVISAASAAGGEMSVGSAGAERRVTNVAAGLNGTDAVNVSQLMAEDARVNVLSNTVNNIGNNGNGGTIKYFHANSTAADSAASGQNSIAVGPQALASNSYGIAMGPLATASGVSGVAIGAASLSTAQQSDAFGDYATASGLYSVALGNQSTASAQSALAVGDTAIASGVNSSAIGRQATASTSNSVALGANSIASSTTLGSAGFNPGGASINASTAVGEVSIGSANAERRLTNVAAGYSATDAVNVSQLMSEDAKVNAEGAATAAALGGGSSYNSTTGAITNPTYNISGGTYNNVAGALTSIDARINNIGNGSSGGNLKYFHANSSLADSTATGVDSVVAGPAATASANSAVALGADSVADRDNTVSVGSSTAQRQITNMAAGTAATDAVNVSQLTGVTTAIGGGASVKADGTIAQPTFNVYGQTYSNVGDALASINNNTGNIVQNLKYIKFGASTAAAAQAGGTDSIAIGGNAVATANGAIAIGRGANATASNSVALGVNSVANTANTFAVGSAVLTRRIVNVADGTATTDAATVGQVNADIQAAIASLQTPLTSKPALLGSTPTLRSTQLLGATSSLTPDQLIFSGPTDKAGMTYAQGQDSIAIGLNSQATADYAVAIGDNAQSLDNSTVAIGQTAITDGQSAVAIGSQVSANGSYAIAIGNNGTLAQADNAIAIGNNVQVGGVNTMAVGENIVSTGTNSIVLGYASADGGRANVLSVGSSTQQRQIVNVAAGTQNTDAVNVSQLKGAVSALGGGATVNPTTGVVTAPAYNVAGGTYVNVGAALSALDAGEKAISNNVMNVTNVVNNITNGGGIKYFHTNSTLADSLANGANSVAIGGNAVATTSNSVALGSNSVASAATLSSAGFAPGGFSISATTATGEVSVGAQGAERRVTNIAAGYAATDAVNVSQLMAEDQRVNVVSNNLSNLSNVVNNLGGSINLKYFHSNSTLTDSTASGTDAVAVGPQATAAGTSAIAIGNSASATAANSVALGSNATTTANLSAAAYNPGSATLSGTTASGEVSVGNASFNRRITNVAAGSAATDAVNVSQLMSEDAKVNAEGAGTAAALGGGSSYNASTGAITNPTYNVSGGTYNNIAGALTGIDARVTNMGNNITYLNNVINNTIINGGGIKYFHANSTLADSTASGTDSVAIGGAASASASNSVALGSNATTTANLSAAAYNPGSTTLSGTTAAGEVSVGNAGLNRRITNLAAGSAATDAVNVSQLMSEDAKVNAEGAATAAALGGGSSYNPSTGAITNPTYNVAGATTNNVGGALTSIDARINNIQVGGGIKYFHANSTLADSTASGMNSVAIGGAAMASASNSVALGANSLANSSTLASTGFAPGGLTISAGTAAGEVSVGTSGAERRITNVAAGYSATDAVNLSQLMAEDAKVNNVSNNLTNLSNIVNNISGGSNLKYFQVNSSLANASATGTDSVAAGPNAVATASNAVALGANSVADRANTVSVGSSGSQRQIVNLAAGTNPTDAVNVSQLAGVTAALGGGATVNPTTGAIVAPAYNVLGNTYSNVGSALSAFLDASSNLQTSLKYINFGPSTAAKSQASGTDAIAIGGNAVATANGAVAIGRGANATASNSVALGVNSVANTANTFAVGSAVSTRRIVNVADGTAATDAATVGQVNADIQTAITNLQTSLASKPALLGSAPAVRSTQLVGAVGGAFPSPSSLTPDQLIFSGPTDKVGMTYAEGQDSMAIGLNSQATADYAVAIGDNAQSLDNSAVAIGQTAITDGQSAVAIGSQVSANGDYAIAIGNNGTLVQGANDMAIGNNVQVGGVNTMAIGENIVTTGTNDVVLGYASTDGGRANIVSVGSNTQQRQIINVAAGTQKTDAVNVSQLSGVTTALGGGASVNPTTGAVVAPAYSLAGSTYSNVGAALSSLDTRIASSGDPLAVDYDAAAKNQITLKGASGTKISGLMAGALNATSSEAVNGSQLYAQGVSTAQALGGGASVNTTTGAITAPQYTFGGATYTNVGDALTALNNAAGSGNALGVVYNAQDKSEITLAGANGTKIDKLAAGDVNASSSDAVNGAQLYNVAASAANAIGGGSTVNNDGTISNPTYVVGGSTVTTIGGAITNLDARVYANSTDITNLQTQINEGGIGLVTQDATSKNILVASATGGSLVDFTGTAGARRLTGVAAGNVSASSLEAVNGTQLYNVAASAANAIGGGSTVNNDGTISNPTYVVGGSTVTTIGGAITNLDARVYANSTDITNLQTQINEGGIGMVTQDQPGSNILVASKTDGSVVDFTGTAGARILSGVAAGVAATDAVNVGQLQAAGIIDPNGKTKAAVTYDTNANGSTDYSSITLGDGTANAAPVTIHNVAAGTQSNDAVNYSQYAALQAQVNNITNAGTGVDTLFVGDGDRNTEAAQAGGTHATAMGALSVANGTQSVAAGYASNASGQNAVAMGANASASGNNAVALGAGSVADQDNTVSVGSATQQRRVTNVAAGTASTDAVNVGQLNEAIAQANASVDDKVSQGVQSANAYTNQQINNLDKKMNSLGAAAMAATSLIPNARAEGNFQMSAAAGTYGGAAAIALGANYWVNDRLLVNAHVTRSTGYGASTGASVGATFGF</sequence>
<keyword evidence="5" id="KW-1134">Transmembrane beta strand</keyword>
<keyword evidence="7" id="KW-0732">Signal</keyword>
<dbReference type="InterPro" id="IPR045584">
    <property type="entry name" value="Pilin-like"/>
</dbReference>
<evidence type="ECO:0000256" key="7">
    <source>
        <dbReference type="ARBA" id="ARBA00022729"/>
    </source>
</evidence>
<dbReference type="GO" id="GO:0009279">
    <property type="term" value="C:cell outer membrane"/>
    <property type="evidence" value="ECO:0007669"/>
    <property type="project" value="UniProtKB-SubCell"/>
</dbReference>
<dbReference type="SUPFAM" id="SSF101967">
    <property type="entry name" value="Adhesin YadA, collagen-binding domain"/>
    <property type="match status" value="14"/>
</dbReference>
<feature type="domain" description="Trimeric autotransporter adhesin YadA-like head" evidence="12">
    <location>
        <begin position="115"/>
        <end position="141"/>
    </location>
</feature>
<keyword evidence="10" id="KW-0998">Cell outer membrane</keyword>
<feature type="domain" description="Trimeric autotransporter adhesin YadA-like head" evidence="12">
    <location>
        <begin position="2692"/>
        <end position="2718"/>
    </location>
</feature>
<evidence type="ECO:0000259" key="12">
    <source>
        <dbReference type="Pfam" id="PF05658"/>
    </source>
</evidence>
<keyword evidence="6" id="KW-0812">Transmembrane</keyword>
<dbReference type="GO" id="GO:0009986">
    <property type="term" value="C:cell surface"/>
    <property type="evidence" value="ECO:0007669"/>
    <property type="project" value="UniProtKB-SubCell"/>
</dbReference>
<feature type="domain" description="Trimeric autotransporter adhesin YadA-like head" evidence="12">
    <location>
        <begin position="1980"/>
        <end position="2006"/>
    </location>
</feature>
<feature type="domain" description="Trimeric autotransporter adhesin YadA-like head" evidence="12">
    <location>
        <begin position="1706"/>
        <end position="1732"/>
    </location>
</feature>
<dbReference type="Gene3D" id="6.10.250.2040">
    <property type="match status" value="1"/>
</dbReference>
<dbReference type="OrthoDB" id="1632057at2"/>
<feature type="domain" description="Trimeric autotransporter adhesin YadA-like head" evidence="12">
    <location>
        <begin position="601"/>
        <end position="627"/>
    </location>
</feature>
<proteinExistence type="inferred from homology"/>
<evidence type="ECO:0000259" key="14">
    <source>
        <dbReference type="Pfam" id="PF13018"/>
    </source>
</evidence>
<feature type="domain" description="Trimeric autotransporter adhesin YadA-like head" evidence="12">
    <location>
        <begin position="435"/>
        <end position="461"/>
    </location>
</feature>
<feature type="domain" description="Trimeric autotransporter adhesin YadA-like head" evidence="12">
    <location>
        <begin position="1417"/>
        <end position="1443"/>
    </location>
</feature>
<feature type="domain" description="Trimeric autotransporter adhesin YadA-like head" evidence="12">
    <location>
        <begin position="407"/>
        <end position="431"/>
    </location>
</feature>
<feature type="domain" description="Trimeric autotransporter adhesin YadA-like head" evidence="12">
    <location>
        <begin position="229"/>
        <end position="253"/>
    </location>
</feature>
<evidence type="ECO:0000259" key="11">
    <source>
        <dbReference type="Pfam" id="PF03895"/>
    </source>
</evidence>
<feature type="domain" description="Trimeric autotransporter adhesin YadA-like stalk" evidence="13">
    <location>
        <begin position="789"/>
        <end position="819"/>
    </location>
</feature>
<evidence type="ECO:0000313" key="16">
    <source>
        <dbReference type="Proteomes" id="UP000001192"/>
    </source>
</evidence>
<accession>B2JRJ0</accession>
<reference evidence="16" key="1">
    <citation type="journal article" date="2014" name="Stand. Genomic Sci.">
        <title>Complete genome sequence of Burkholderia phymatum STM815(T), a broad host range and efficient nitrogen-fixing symbiont of Mimosa species.</title>
        <authorList>
            <person name="Moulin L."/>
            <person name="Klonowska A."/>
            <person name="Caroline B."/>
            <person name="Booth K."/>
            <person name="Vriezen J.A."/>
            <person name="Melkonian R."/>
            <person name="James E.K."/>
            <person name="Young J.P."/>
            <person name="Bena G."/>
            <person name="Hauser L."/>
            <person name="Land M."/>
            <person name="Kyrpides N."/>
            <person name="Bruce D."/>
            <person name="Chain P."/>
            <person name="Copeland A."/>
            <person name="Pitluck S."/>
            <person name="Woyke T."/>
            <person name="Lizotte-Waniewski M."/>
            <person name="Bristow J."/>
            <person name="Riley M."/>
        </authorList>
    </citation>
    <scope>NUCLEOTIDE SEQUENCE [LARGE SCALE GENOMIC DNA]</scope>
    <source>
        <strain evidence="16">DSM 17167 / CIP 108236 / LMG 21445 / STM815</strain>
    </source>
</reference>
<feature type="domain" description="Trimeric autotransporter adhesin YadA-like head" evidence="12">
    <location>
        <begin position="867"/>
        <end position="893"/>
    </location>
</feature>
<feature type="domain" description="Trimeric autotransporter adhesin YadA-like head" evidence="12">
    <location>
        <begin position="911"/>
        <end position="934"/>
    </location>
</feature>
<evidence type="ECO:0000256" key="2">
    <source>
        <dbReference type="ARBA" id="ARBA00004442"/>
    </source>
</evidence>
<feature type="domain" description="Trimeric autotransporter adhesin YadA-like stalk" evidence="13">
    <location>
        <begin position="645"/>
        <end position="683"/>
    </location>
</feature>
<evidence type="ECO:0000256" key="5">
    <source>
        <dbReference type="ARBA" id="ARBA00022452"/>
    </source>
</evidence>
<feature type="domain" description="Trimeric autotransporter adhesin YadA-like stalk" evidence="13">
    <location>
        <begin position="1750"/>
        <end position="1781"/>
    </location>
</feature>
<evidence type="ECO:0000256" key="10">
    <source>
        <dbReference type="ARBA" id="ARBA00023237"/>
    </source>
</evidence>
<feature type="domain" description="Trimeric autotransporter adhesin YadA-like head" evidence="12">
    <location>
        <begin position="1837"/>
        <end position="1863"/>
    </location>
</feature>
<comment type="similarity">
    <text evidence="3">Belongs to the autotransporter-2 (AT-2) (TC 1.B.40) family.</text>
</comment>
<dbReference type="InterPro" id="IPR008640">
    <property type="entry name" value="Adhesin_Head_dom"/>
</dbReference>
<feature type="domain" description="Trimeric autotransporter adhesin YadA-like stalk" evidence="13">
    <location>
        <begin position="2306"/>
        <end position="2345"/>
    </location>
</feature>
<feature type="domain" description="ESPR" evidence="14">
    <location>
        <begin position="1"/>
        <end position="48"/>
    </location>
</feature>
<dbReference type="InterPro" id="IPR005594">
    <property type="entry name" value="YadA_C"/>
</dbReference>
<feature type="domain" description="Trimeric autotransporter adhesin YadA-like stalk" evidence="13">
    <location>
        <begin position="2612"/>
        <end position="2647"/>
    </location>
</feature>
<feature type="domain" description="Trimeric autotransporter adhesin YadA-like stalk" evidence="13">
    <location>
        <begin position="2425"/>
        <end position="2468"/>
    </location>
</feature>
<comment type="subcellular location">
    <subcellularLocation>
        <location evidence="2">Cell outer membrane</location>
    </subcellularLocation>
    <subcellularLocation>
        <location evidence="1">Cell surface</location>
    </subcellularLocation>
</comment>
<dbReference type="eggNOG" id="COG5295">
    <property type="taxonomic scope" value="Bacteria"/>
</dbReference>
<dbReference type="CDD" id="cd12820">
    <property type="entry name" value="LbR_YadA-like"/>
    <property type="match status" value="5"/>
</dbReference>
<feature type="domain" description="Trimeric autotransporter adhesin YadA-like head" evidence="12">
    <location>
        <begin position="59"/>
        <end position="84"/>
    </location>
</feature>
<feature type="domain" description="Trimeric autotransporter adhesin YadA-like stalk" evidence="13">
    <location>
        <begin position="1480"/>
        <end position="1514"/>
    </location>
</feature>
<feature type="domain" description="Trimeric autotransporter adhesin YadA-like stalk" evidence="13">
    <location>
        <begin position="292"/>
        <end position="333"/>
    </location>
</feature>
<feature type="domain" description="Trimeric autotransporter adhesin YadA-like head" evidence="12">
    <location>
        <begin position="731"/>
        <end position="757"/>
    </location>
</feature>
<evidence type="ECO:0000256" key="4">
    <source>
        <dbReference type="ARBA" id="ARBA00022448"/>
    </source>
</evidence>
<protein>
    <submittedName>
        <fullName evidence="15">Haemagluttinin domain protein</fullName>
    </submittedName>
</protein>
<feature type="domain" description="Trimeric autotransporter adhesin YadA-like head" evidence="12">
    <location>
        <begin position="1579"/>
        <end position="1605"/>
    </location>
</feature>
<feature type="domain" description="Trimeric autotransporter adhesin YadA-like stalk" evidence="13">
    <location>
        <begin position="2203"/>
        <end position="2246"/>
    </location>
</feature>
<feature type="domain" description="Trimeric autotransporter adhesin YadA-like head" evidence="12">
    <location>
        <begin position="2024"/>
        <end position="2047"/>
    </location>
</feature>
<dbReference type="Pfam" id="PF05662">
    <property type="entry name" value="YadA_stalk"/>
    <property type="match status" value="18"/>
</dbReference>
<dbReference type="Pfam" id="PF13018">
    <property type="entry name" value="ESPR"/>
    <property type="match status" value="1"/>
</dbReference>
<evidence type="ECO:0000256" key="9">
    <source>
        <dbReference type="ARBA" id="ARBA00023136"/>
    </source>
</evidence>
<dbReference type="Gene3D" id="1.20.5.170">
    <property type="match status" value="4"/>
</dbReference>
<evidence type="ECO:0000256" key="1">
    <source>
        <dbReference type="ARBA" id="ARBA00004241"/>
    </source>
</evidence>
<dbReference type="STRING" id="391038.Bphy_3149"/>
<feature type="domain" description="Trimeric autotransporter adhesin YadA-like stalk" evidence="13">
    <location>
        <begin position="1643"/>
        <end position="1681"/>
    </location>
</feature>
<evidence type="ECO:0000256" key="3">
    <source>
        <dbReference type="ARBA" id="ARBA00005848"/>
    </source>
</evidence>
<feature type="domain" description="Trimeric autotransporter adhesin YadA-like head" evidence="12">
    <location>
        <begin position="1099"/>
        <end position="1125"/>
    </location>
</feature>
<dbReference type="GO" id="GO:0015031">
    <property type="term" value="P:protein transport"/>
    <property type="evidence" value="ECO:0007669"/>
    <property type="project" value="UniProtKB-KW"/>
</dbReference>
<keyword evidence="9" id="KW-0472">Membrane</keyword>
<dbReference type="EMBL" id="CP001044">
    <property type="protein sequence ID" value="ACC72317.1"/>
    <property type="molecule type" value="Genomic_DNA"/>
</dbReference>
<keyword evidence="8" id="KW-0653">Protein transport</keyword>
<feature type="domain" description="Trimeric autotransporter adhesin YadA-like stalk" evidence="13">
    <location>
        <begin position="1303"/>
        <end position="1336"/>
    </location>
</feature>
<keyword evidence="16" id="KW-1185">Reference proteome</keyword>
<dbReference type="Pfam" id="PF03895">
    <property type="entry name" value="YadA_anchor"/>
    <property type="match status" value="1"/>
</dbReference>
<dbReference type="Gene3D" id="3.30.1300.30">
    <property type="entry name" value="GSPII I/J protein-like"/>
    <property type="match status" value="1"/>
</dbReference>
<dbReference type="InterPro" id="IPR011049">
    <property type="entry name" value="Serralysin-like_metalloprot_C"/>
</dbReference>
<feature type="domain" description="Trimeric autotransporter adhesin YadA-like stalk" evidence="13">
    <location>
        <begin position="1895"/>
        <end position="1927"/>
    </location>
</feature>
<feature type="domain" description="Trimeric autotransporter adhesin YadA-like head" evidence="12">
    <location>
        <begin position="759"/>
        <end position="783"/>
    </location>
</feature>
<gene>
    <name evidence="15" type="ordered locus">Bphy_3149</name>
</gene>
<dbReference type="InterPro" id="IPR024973">
    <property type="entry name" value="ESPR"/>
</dbReference>
<name>B2JRJ0_PARP8</name>
<dbReference type="HOGENOM" id="CLU_228200_0_0_4"/>
<dbReference type="Gene3D" id="2.150.10.10">
    <property type="entry name" value="Serralysin-like metalloprotease, C-terminal"/>
    <property type="match status" value="15"/>
</dbReference>
<evidence type="ECO:0000256" key="8">
    <source>
        <dbReference type="ARBA" id="ARBA00022927"/>
    </source>
</evidence>
<feature type="domain" description="Trimeric autotransporter adhesin YadA-like C-terminal membrane anchor" evidence="11">
    <location>
        <begin position="2807"/>
        <end position="2868"/>
    </location>
</feature>
<feature type="domain" description="Trimeric autotransporter adhesin YadA-like head" evidence="12">
    <location>
        <begin position="351"/>
        <end position="375"/>
    </location>
</feature>
<organism evidence="15 16">
    <name type="scientific">Paraburkholderia phymatum (strain DSM 17167 / CIP 108236 / LMG 21445 / STM815)</name>
    <name type="common">Burkholderia phymatum</name>
    <dbReference type="NCBI Taxonomy" id="391038"/>
    <lineage>
        <taxon>Bacteria</taxon>
        <taxon>Pseudomonadati</taxon>
        <taxon>Pseudomonadota</taxon>
        <taxon>Betaproteobacteria</taxon>
        <taxon>Burkholderiales</taxon>
        <taxon>Burkholderiaceae</taxon>
        <taxon>Paraburkholderia</taxon>
    </lineage>
</organism>
<feature type="domain" description="Trimeric autotransporter adhesin YadA-like stalk" evidence="13">
    <location>
        <begin position="2736"/>
        <end position="2775"/>
    </location>
</feature>
<feature type="domain" description="Trimeric autotransporter adhesin YadA-like stalk" evidence="13">
    <location>
        <begin position="997"/>
        <end position="1028"/>
    </location>
</feature>
<keyword evidence="4" id="KW-0813">Transport</keyword>
<dbReference type="InterPro" id="IPR008635">
    <property type="entry name" value="Coiled_stalk_dom"/>
</dbReference>
<evidence type="ECO:0000259" key="13">
    <source>
        <dbReference type="Pfam" id="PF05662"/>
    </source>
</evidence>
<dbReference type="SUPFAM" id="SSF54523">
    <property type="entry name" value="Pili subunits"/>
    <property type="match status" value="1"/>
</dbReference>
<feature type="domain" description="Trimeric autotransporter adhesin YadA-like head" evidence="12">
    <location>
        <begin position="1226"/>
        <end position="1252"/>
    </location>
</feature>
<dbReference type="Gene3D" id="2.60.40.4050">
    <property type="match status" value="1"/>
</dbReference>
<dbReference type="Pfam" id="PF05658">
    <property type="entry name" value="YadA_head"/>
    <property type="match status" value="23"/>
</dbReference>
<feature type="domain" description="Trimeric autotransporter adhesin YadA-like head" evidence="12">
    <location>
        <begin position="2664"/>
        <end position="2689"/>
    </location>
</feature>